<dbReference type="InterPro" id="IPR008948">
    <property type="entry name" value="L-Aspartase-like"/>
</dbReference>
<comment type="catalytic activity">
    <reaction evidence="5">
        <text>(S)-malate = fumarate + H2O</text>
        <dbReference type="Rhea" id="RHEA:12460"/>
        <dbReference type="ChEBI" id="CHEBI:15377"/>
        <dbReference type="ChEBI" id="CHEBI:15589"/>
        <dbReference type="ChEBI" id="CHEBI:29806"/>
        <dbReference type="EC" id="4.2.1.2"/>
    </reaction>
</comment>
<feature type="binding site" description="in site B" evidence="5">
    <location>
        <begin position="129"/>
        <end position="132"/>
    </location>
    <ligand>
        <name>substrate</name>
    </ligand>
</feature>
<keyword evidence="9" id="KW-1185">Reference proteome</keyword>
<dbReference type="Pfam" id="PF00206">
    <property type="entry name" value="Lyase_1"/>
    <property type="match status" value="1"/>
</dbReference>
<dbReference type="FunFam" id="1.20.200.10:FF:000001">
    <property type="entry name" value="Fumarate hydratase, mitochondrial"/>
    <property type="match status" value="1"/>
</dbReference>
<dbReference type="GO" id="GO:0006099">
    <property type="term" value="P:tricarboxylic acid cycle"/>
    <property type="evidence" value="ECO:0007669"/>
    <property type="project" value="UniProtKB-UniRule"/>
</dbReference>
<evidence type="ECO:0000313" key="8">
    <source>
        <dbReference type="EMBL" id="ART68577.1"/>
    </source>
</evidence>
<keyword evidence="4 5" id="KW-0456">Lyase</keyword>
<dbReference type="RefSeq" id="WP_087074927.1">
    <property type="nucleotide sequence ID" value="NZ_CP020809.1"/>
</dbReference>
<dbReference type="InterPro" id="IPR005677">
    <property type="entry name" value="Fum_hydII"/>
</dbReference>
<dbReference type="Gene3D" id="1.10.275.10">
    <property type="entry name" value="Fumarase/aspartase (N-terminal domain)"/>
    <property type="match status" value="1"/>
</dbReference>
<dbReference type="KEGG" id="mdx:BTO20_08290"/>
<dbReference type="NCBIfam" id="NF008909">
    <property type="entry name" value="PRK12273.1"/>
    <property type="match status" value="1"/>
</dbReference>
<evidence type="ECO:0000256" key="1">
    <source>
        <dbReference type="ARBA" id="ARBA00009084"/>
    </source>
</evidence>
<dbReference type="InterPro" id="IPR020557">
    <property type="entry name" value="Fumarate_lyase_CS"/>
</dbReference>
<evidence type="ECO:0000256" key="5">
    <source>
        <dbReference type="HAMAP-Rule" id="MF_00743"/>
    </source>
</evidence>
<evidence type="ECO:0000259" key="6">
    <source>
        <dbReference type="Pfam" id="PF00206"/>
    </source>
</evidence>
<dbReference type="GO" id="GO:0006106">
    <property type="term" value="P:fumarate metabolic process"/>
    <property type="evidence" value="ECO:0007669"/>
    <property type="project" value="InterPro"/>
</dbReference>
<reference evidence="8 9" key="1">
    <citation type="submission" date="2017-04" db="EMBL/GenBank/DDBJ databases">
        <title>Whole Genome Sequence of 1,4-Dioxane Degrading Bacterium Mycobacterium dioxanotrophicus PH-06.</title>
        <authorList>
            <person name="He Y."/>
        </authorList>
    </citation>
    <scope>NUCLEOTIDE SEQUENCE [LARGE SCALE GENOMIC DNA]</scope>
    <source>
        <strain evidence="8 9">PH-06</strain>
    </source>
</reference>
<dbReference type="UniPathway" id="UPA00223">
    <property type="reaction ID" value="UER01007"/>
</dbReference>
<evidence type="ECO:0000256" key="3">
    <source>
        <dbReference type="ARBA" id="ARBA00022532"/>
    </source>
</evidence>
<keyword evidence="2 5" id="KW-0963">Cytoplasm</keyword>
<dbReference type="EC" id="4.2.1.2" evidence="5"/>
<dbReference type="InterPro" id="IPR018951">
    <property type="entry name" value="Fumarase_C_C"/>
</dbReference>
<comment type="miscellaneous">
    <text evidence="5">There are 2 substrate-binding sites: the catalytic A site, and the non-catalytic B site that may play a role in the transfer of substrate or product between the active site and the solvent. Alternatively, the B site may bind allosteric effectors.</text>
</comment>
<dbReference type="PROSITE" id="PS00163">
    <property type="entry name" value="FUMARATE_LYASES"/>
    <property type="match status" value="1"/>
</dbReference>
<dbReference type="GO" id="GO:0004333">
    <property type="term" value="F:fumarate hydratase activity"/>
    <property type="evidence" value="ECO:0007669"/>
    <property type="project" value="UniProtKB-UniRule"/>
</dbReference>
<feature type="active site" evidence="5">
    <location>
        <position position="319"/>
    </location>
</feature>
<dbReference type="InterPro" id="IPR000362">
    <property type="entry name" value="Fumarate_lyase_fam"/>
</dbReference>
<dbReference type="SUPFAM" id="SSF48557">
    <property type="entry name" value="L-aspartase-like"/>
    <property type="match status" value="1"/>
</dbReference>
<sequence>MSADSAVEGEFRIEHDTMGEVRVPINALWRAQTQRAVENFPISFRGLERTQIRALGLLKAACAQVNKDLGLLAPEKADAIIAAAGEIADGLHDDQFPIDVFQTGSGTSSNMNTNEVIASIAARDGVTVHPNDDVNMSQSSNDTFPTATHIAATEAAVRHLIPALEVLHASLAAKAKQWRTTVKSGRTHLMDAVPVTLGQEFGGYARQIEAGIERVKATLPRLGELAIGGTAVGTGLNAPDGFGAKVVEVLVNETGLAELRTAVDSFEAQAARDGLVEASGALRTIAVSLTKIANDVRWMGSGPLTGLGEIQLPDLQPGSSIMPGKVNPVLPEAVTQVACQVVGNDAAIAMGGASGAFELNVYIPMMARNLLESFTLLSNVSRLFAERCIDGLVANEAHLRELAESSPSIVTPLNSAIGYEEAAKVAKQALKEKKTIRQTVIDRGLLGDKLSEAELDKRLDVLAMAKVKDGQ</sequence>
<comment type="similarity">
    <text evidence="1 5">Belongs to the class-II fumarase/aspartase family. Fumarase subfamily.</text>
</comment>
<dbReference type="FunFam" id="1.10.275.10:FF:000001">
    <property type="entry name" value="Fumarate hydratase, mitochondrial"/>
    <property type="match status" value="1"/>
</dbReference>
<dbReference type="OrthoDB" id="9802809at2"/>
<feature type="binding site" evidence="5">
    <location>
        <begin position="139"/>
        <end position="141"/>
    </location>
    <ligand>
        <name>substrate</name>
    </ligand>
</feature>
<evidence type="ECO:0000313" key="9">
    <source>
        <dbReference type="Proteomes" id="UP000195331"/>
    </source>
</evidence>
<evidence type="ECO:0000256" key="4">
    <source>
        <dbReference type="ARBA" id="ARBA00023239"/>
    </source>
</evidence>
<protein>
    <recommendedName>
        <fullName evidence="5">Fumarate hydratase class II</fullName>
        <shortName evidence="5">Fumarase C</shortName>
        <ecNumber evidence="5">4.2.1.2</ecNumber>
    </recommendedName>
    <alternativeName>
        <fullName evidence="5">Aerobic fumarase</fullName>
    </alternativeName>
    <alternativeName>
        <fullName evidence="5">Iron-independent fumarase</fullName>
    </alternativeName>
</protein>
<gene>
    <name evidence="8" type="primary">aspA</name>
    <name evidence="5" type="synonym">fumC</name>
    <name evidence="8" type="ORF">BTO20_08290</name>
</gene>
<dbReference type="CDD" id="cd01362">
    <property type="entry name" value="Fumarase_classII"/>
    <property type="match status" value="1"/>
</dbReference>
<feature type="binding site" evidence="5">
    <location>
        <position position="320"/>
    </location>
    <ligand>
        <name>substrate</name>
    </ligand>
</feature>
<dbReference type="Gene3D" id="1.20.200.10">
    <property type="entry name" value="Fumarase/aspartase (Central domain)"/>
    <property type="match status" value="1"/>
</dbReference>
<evidence type="ECO:0000259" key="7">
    <source>
        <dbReference type="Pfam" id="PF10415"/>
    </source>
</evidence>
<name>A0A1Y0C0D8_9MYCO</name>
<feature type="domain" description="Fumarase C C-terminal" evidence="7">
    <location>
        <begin position="409"/>
        <end position="465"/>
    </location>
</feature>
<accession>A0A1Y0C0D8</accession>
<feature type="active site" description="Proton donor/acceptor" evidence="5">
    <location>
        <position position="188"/>
    </location>
</feature>
<dbReference type="HAMAP" id="MF_00743">
    <property type="entry name" value="FumaraseC"/>
    <property type="match status" value="1"/>
</dbReference>
<evidence type="ECO:0000256" key="2">
    <source>
        <dbReference type="ARBA" id="ARBA00022490"/>
    </source>
</evidence>
<comment type="function">
    <text evidence="5">Involved in the TCA cycle. Catalyzes the stereospecific interconversion of fumarate to L-malate.</text>
</comment>
<dbReference type="AlphaFoldDB" id="A0A1Y0C0D8"/>
<feature type="domain" description="Fumarate lyase N-terminal" evidence="6">
    <location>
        <begin position="19"/>
        <end position="343"/>
    </location>
</feature>
<dbReference type="PANTHER" id="PTHR11444">
    <property type="entry name" value="ASPARTATEAMMONIA/ARGININOSUCCINATE/ADENYLOSUCCINATE LYASE"/>
    <property type="match status" value="1"/>
</dbReference>
<dbReference type="EMBL" id="CP020809">
    <property type="protein sequence ID" value="ART68577.1"/>
    <property type="molecule type" value="Genomic_DNA"/>
</dbReference>
<dbReference type="PRINTS" id="PR00149">
    <property type="entry name" value="FUMRATELYASE"/>
</dbReference>
<organism evidence="8 9">
    <name type="scientific">Mycobacterium dioxanotrophicus</name>
    <dbReference type="NCBI Taxonomy" id="482462"/>
    <lineage>
        <taxon>Bacteria</taxon>
        <taxon>Bacillati</taxon>
        <taxon>Actinomycetota</taxon>
        <taxon>Actinomycetes</taxon>
        <taxon>Mycobacteriales</taxon>
        <taxon>Mycobacteriaceae</taxon>
        <taxon>Mycobacterium</taxon>
    </lineage>
</organism>
<comment type="pathway">
    <text evidence="5">Carbohydrate metabolism; tricarboxylic acid cycle; (S)-malate from fumarate: step 1/1.</text>
</comment>
<dbReference type="GO" id="GO:0005737">
    <property type="term" value="C:cytoplasm"/>
    <property type="evidence" value="ECO:0007669"/>
    <property type="project" value="UniProtKB-SubCell"/>
</dbReference>
<dbReference type="Gene3D" id="1.10.40.30">
    <property type="entry name" value="Fumarase/aspartase (C-terminal domain)"/>
    <property type="match status" value="1"/>
</dbReference>
<feature type="binding site" evidence="5">
    <location>
        <begin position="325"/>
        <end position="327"/>
    </location>
    <ligand>
        <name>substrate</name>
    </ligand>
</feature>
<dbReference type="Proteomes" id="UP000195331">
    <property type="component" value="Chromosome"/>
</dbReference>
<dbReference type="InterPro" id="IPR022761">
    <property type="entry name" value="Fumarate_lyase_N"/>
</dbReference>
<feature type="site" description="Important for catalytic activity" evidence="5">
    <location>
        <position position="332"/>
    </location>
</feature>
<proteinExistence type="inferred from homology"/>
<comment type="subunit">
    <text evidence="5">Homotetramer.</text>
</comment>
<dbReference type="Pfam" id="PF10415">
    <property type="entry name" value="FumaraseC_C"/>
    <property type="match status" value="1"/>
</dbReference>
<dbReference type="PANTHER" id="PTHR11444:SF22">
    <property type="entry name" value="FUMARATE HYDRATASE CLASS II"/>
    <property type="match status" value="1"/>
</dbReference>
<dbReference type="PRINTS" id="PR00145">
    <property type="entry name" value="ARGSUCLYASE"/>
</dbReference>
<dbReference type="InterPro" id="IPR024083">
    <property type="entry name" value="Fumarase/histidase_N"/>
</dbReference>
<comment type="subcellular location">
    <subcellularLocation>
        <location evidence="5">Cytoplasm</location>
    </subcellularLocation>
</comment>
<keyword evidence="3 5" id="KW-0816">Tricarboxylic acid cycle</keyword>
<feature type="binding site" evidence="5">
    <location>
        <begin position="105"/>
        <end position="107"/>
    </location>
    <ligand>
        <name>substrate</name>
    </ligand>
</feature>
<feature type="binding site" evidence="5">
    <location>
        <position position="187"/>
    </location>
    <ligand>
        <name>substrate</name>
    </ligand>
</feature>